<gene>
    <name evidence="2" type="ORF">FHG12_16895</name>
</gene>
<name>A0A5B8A2Z3_9BACT</name>
<evidence type="ECO:0000313" key="2">
    <source>
        <dbReference type="EMBL" id="QDA61670.1"/>
    </source>
</evidence>
<dbReference type="Proteomes" id="UP000305398">
    <property type="component" value="Chromosome"/>
</dbReference>
<dbReference type="RefSeq" id="WP_139516844.1">
    <property type="nucleotide sequence ID" value="NZ_CP040896.1"/>
</dbReference>
<feature type="domain" description="Helix-turn-helix" evidence="1">
    <location>
        <begin position="87"/>
        <end position="137"/>
    </location>
</feature>
<protein>
    <submittedName>
        <fullName evidence="2">Helix-turn-helix domain-containing protein</fullName>
    </submittedName>
</protein>
<dbReference type="KEGG" id="hyj:FHG12_16895"/>
<keyword evidence="3" id="KW-1185">Reference proteome</keyword>
<evidence type="ECO:0000259" key="1">
    <source>
        <dbReference type="Pfam" id="PF12728"/>
    </source>
</evidence>
<reference evidence="2 3" key="1">
    <citation type="submission" date="2019-06" db="EMBL/GenBank/DDBJ databases">
        <authorList>
            <person name="Srinivasan S."/>
        </authorList>
    </citation>
    <scope>NUCLEOTIDE SEQUENCE [LARGE SCALE GENOMIC DNA]</scope>
    <source>
        <strain evidence="2 3">17J68-5</strain>
    </source>
</reference>
<dbReference type="AlphaFoldDB" id="A0A5B8A2Z3"/>
<accession>A0A5B8A2Z3</accession>
<dbReference type="Pfam" id="PF12728">
    <property type="entry name" value="HTH_17"/>
    <property type="match status" value="1"/>
</dbReference>
<proteinExistence type="predicted"/>
<dbReference type="EMBL" id="CP040896">
    <property type="protein sequence ID" value="QDA61670.1"/>
    <property type="molecule type" value="Genomic_DNA"/>
</dbReference>
<sequence>MKPSPLSELLYHLTVVSTADVDNHLFTHYEKHGFFAGEREARLVALAAERLAAVATGVLEAQRWERQLKESTSRELHLVKSQESTSMLTVEQAAAAMGVCTKTCLKLIQTGRLPAKNYNEGTVHKPLWRVPSSAVLATR</sequence>
<organism evidence="2 3">
    <name type="scientific">Hymenobacter jejuensis</name>
    <dbReference type="NCBI Taxonomy" id="2502781"/>
    <lineage>
        <taxon>Bacteria</taxon>
        <taxon>Pseudomonadati</taxon>
        <taxon>Bacteroidota</taxon>
        <taxon>Cytophagia</taxon>
        <taxon>Cytophagales</taxon>
        <taxon>Hymenobacteraceae</taxon>
        <taxon>Hymenobacter</taxon>
    </lineage>
</organism>
<evidence type="ECO:0000313" key="3">
    <source>
        <dbReference type="Proteomes" id="UP000305398"/>
    </source>
</evidence>
<dbReference type="InterPro" id="IPR041657">
    <property type="entry name" value="HTH_17"/>
</dbReference>